<feature type="region of interest" description="Disordered" evidence="1">
    <location>
        <begin position="1"/>
        <end position="69"/>
    </location>
</feature>
<dbReference type="EMBL" id="KQ423937">
    <property type="protein sequence ID" value="KOF71889.1"/>
    <property type="molecule type" value="Genomic_DNA"/>
</dbReference>
<feature type="compositionally biased region" description="Basic and acidic residues" evidence="1">
    <location>
        <begin position="56"/>
        <end position="67"/>
    </location>
</feature>
<evidence type="ECO:0000256" key="1">
    <source>
        <dbReference type="SAM" id="MobiDB-lite"/>
    </source>
</evidence>
<accession>A0A0L8G4X2</accession>
<protein>
    <submittedName>
        <fullName evidence="2">Uncharacterized protein</fullName>
    </submittedName>
</protein>
<proteinExistence type="predicted"/>
<gene>
    <name evidence="2" type="ORF">OCBIM_22000355mg</name>
</gene>
<evidence type="ECO:0000313" key="2">
    <source>
        <dbReference type="EMBL" id="KOF71889.1"/>
    </source>
</evidence>
<dbReference type="InterPro" id="IPR036691">
    <property type="entry name" value="Endo/exonu/phosph_ase_sf"/>
</dbReference>
<dbReference type="AlphaFoldDB" id="A0A0L8G4X2"/>
<name>A0A0L8G4X2_OCTBM</name>
<sequence length="343" mass="38676">MEEQYTVVKRKKSNTNSPPKSPRKQKKKGSGEETQSGKQGNANEQRKNGRSTMEVTKSRSESRDRYQHLARRRNIPDSFRRSSLVVLEEFVCSDDSESNIVWSLRQVEKFLAKCVRVAITHPRSPQTIYSVNGFVFLICLKKPNVDGIVGTGGRLGKHRTRQLDLASIPRFADLPLSGRNSTKSFVSQPLIFGAWNICTLQDKSDINRPERHTALVCRELARFSIDAAALSENRLPGEGSIRETGSKYTIFWKKNANEPRIHGVVLAINTFVSTAVSEHLMTVRILLIRDRYLISVYTPTLTSEDDVKGSFYNLLDRTIQTVHAHDISSRWGTLTAESAVTIV</sequence>
<organism evidence="2">
    <name type="scientific">Octopus bimaculoides</name>
    <name type="common">California two-spotted octopus</name>
    <dbReference type="NCBI Taxonomy" id="37653"/>
    <lineage>
        <taxon>Eukaryota</taxon>
        <taxon>Metazoa</taxon>
        <taxon>Spiralia</taxon>
        <taxon>Lophotrochozoa</taxon>
        <taxon>Mollusca</taxon>
        <taxon>Cephalopoda</taxon>
        <taxon>Coleoidea</taxon>
        <taxon>Octopodiformes</taxon>
        <taxon>Octopoda</taxon>
        <taxon>Incirrata</taxon>
        <taxon>Octopodidae</taxon>
        <taxon>Octopus</taxon>
    </lineage>
</organism>
<dbReference type="Gene3D" id="3.60.10.10">
    <property type="entry name" value="Endonuclease/exonuclease/phosphatase"/>
    <property type="match status" value="1"/>
</dbReference>
<dbReference type="SUPFAM" id="SSF56219">
    <property type="entry name" value="DNase I-like"/>
    <property type="match status" value="1"/>
</dbReference>
<reference evidence="2" key="1">
    <citation type="submission" date="2015-07" db="EMBL/GenBank/DDBJ databases">
        <title>MeaNS - Measles Nucleotide Surveillance Program.</title>
        <authorList>
            <person name="Tran T."/>
            <person name="Druce J."/>
        </authorList>
    </citation>
    <scope>NUCLEOTIDE SEQUENCE</scope>
    <source>
        <strain evidence="2">UCB-OBI-ISO-001</strain>
        <tissue evidence="2">Gonad</tissue>
    </source>
</reference>
<feature type="compositionally biased region" description="Polar residues" evidence="1">
    <location>
        <begin position="32"/>
        <end position="43"/>
    </location>
</feature>